<keyword evidence="3" id="KW-0170">Cobalt</keyword>
<dbReference type="GO" id="GO:0046872">
    <property type="term" value="F:metal ion binding"/>
    <property type="evidence" value="ECO:0007669"/>
    <property type="project" value="UniProtKB-KW"/>
</dbReference>
<name>X1AMT3_9ZZZZ</name>
<dbReference type="InterPro" id="IPR050554">
    <property type="entry name" value="Met_Synthase/Corrinoid"/>
</dbReference>
<dbReference type="PANTHER" id="PTHR45833">
    <property type="entry name" value="METHIONINE SYNTHASE"/>
    <property type="match status" value="1"/>
</dbReference>
<dbReference type="AlphaFoldDB" id="X1AMT3"/>
<evidence type="ECO:0000256" key="1">
    <source>
        <dbReference type="ARBA" id="ARBA00010854"/>
    </source>
</evidence>
<dbReference type="InterPro" id="IPR036724">
    <property type="entry name" value="Cobalamin-bd_sf"/>
</dbReference>
<dbReference type="Gene3D" id="3.40.50.280">
    <property type="entry name" value="Cobalamin-binding domain"/>
    <property type="match status" value="1"/>
</dbReference>
<dbReference type="PROSITE" id="PS51332">
    <property type="entry name" value="B12_BINDING"/>
    <property type="match status" value="1"/>
</dbReference>
<evidence type="ECO:0000259" key="4">
    <source>
        <dbReference type="PROSITE" id="PS51332"/>
    </source>
</evidence>
<dbReference type="GO" id="GO:0050667">
    <property type="term" value="P:homocysteine metabolic process"/>
    <property type="evidence" value="ECO:0007669"/>
    <property type="project" value="TreeGrafter"/>
</dbReference>
<evidence type="ECO:0000256" key="2">
    <source>
        <dbReference type="ARBA" id="ARBA00022723"/>
    </source>
</evidence>
<proteinExistence type="inferred from homology"/>
<dbReference type="GO" id="GO:0005829">
    <property type="term" value="C:cytosol"/>
    <property type="evidence" value="ECO:0007669"/>
    <property type="project" value="TreeGrafter"/>
</dbReference>
<comment type="caution">
    <text evidence="5">The sequence shown here is derived from an EMBL/GenBank/DDBJ whole genome shotgun (WGS) entry which is preliminary data.</text>
</comment>
<keyword evidence="2" id="KW-0479">Metal-binding</keyword>
<dbReference type="SUPFAM" id="SSF52242">
    <property type="entry name" value="Cobalamin (vitamin B12)-binding domain"/>
    <property type="match status" value="1"/>
</dbReference>
<feature type="domain" description="B12-binding" evidence="4">
    <location>
        <begin position="13"/>
        <end position="136"/>
    </location>
</feature>
<dbReference type="EMBL" id="BART01016616">
    <property type="protein sequence ID" value="GAG83995.1"/>
    <property type="molecule type" value="Genomic_DNA"/>
</dbReference>
<dbReference type="GO" id="GO:0046653">
    <property type="term" value="P:tetrahydrofolate metabolic process"/>
    <property type="evidence" value="ECO:0007669"/>
    <property type="project" value="TreeGrafter"/>
</dbReference>
<accession>X1AMT3</accession>
<sequence>YMNWSKKGGGSYIGKYVIGTVEGDVHDIGKNIVIVMLEGNGWEVTDLGIDVAPEKFCEAAEKGNFDILGMGAYVTLSMPKMAETMQALKDAGVRDKVKIMVGGVPVTQAYADQIGADAYGETAVDAVIKAKSLIRT</sequence>
<dbReference type="Pfam" id="PF02310">
    <property type="entry name" value="B12-binding"/>
    <property type="match status" value="1"/>
</dbReference>
<dbReference type="FunFam" id="3.40.50.280:FF:000003">
    <property type="entry name" value="Dimethylamine methyltransferase corrinoid protein"/>
    <property type="match status" value="1"/>
</dbReference>
<dbReference type="GO" id="GO:0008705">
    <property type="term" value="F:methionine synthase activity"/>
    <property type="evidence" value="ECO:0007669"/>
    <property type="project" value="TreeGrafter"/>
</dbReference>
<dbReference type="GO" id="GO:0031419">
    <property type="term" value="F:cobalamin binding"/>
    <property type="evidence" value="ECO:0007669"/>
    <property type="project" value="InterPro"/>
</dbReference>
<evidence type="ECO:0000256" key="3">
    <source>
        <dbReference type="ARBA" id="ARBA00023285"/>
    </source>
</evidence>
<evidence type="ECO:0000313" key="5">
    <source>
        <dbReference type="EMBL" id="GAG83995.1"/>
    </source>
</evidence>
<organism evidence="5">
    <name type="scientific">marine sediment metagenome</name>
    <dbReference type="NCBI Taxonomy" id="412755"/>
    <lineage>
        <taxon>unclassified sequences</taxon>
        <taxon>metagenomes</taxon>
        <taxon>ecological metagenomes</taxon>
    </lineage>
</organism>
<dbReference type="InterPro" id="IPR006158">
    <property type="entry name" value="Cobalamin-bd"/>
</dbReference>
<feature type="non-terminal residue" evidence="5">
    <location>
        <position position="1"/>
    </location>
</feature>
<dbReference type="PANTHER" id="PTHR45833:SF1">
    <property type="entry name" value="METHIONINE SYNTHASE"/>
    <property type="match status" value="1"/>
</dbReference>
<gene>
    <name evidence="5" type="ORF">S01H4_31901</name>
</gene>
<reference evidence="5" key="1">
    <citation type="journal article" date="2014" name="Front. Microbiol.">
        <title>High frequency of phylogenetically diverse reductive dehalogenase-homologous genes in deep subseafloor sedimentary metagenomes.</title>
        <authorList>
            <person name="Kawai M."/>
            <person name="Futagami T."/>
            <person name="Toyoda A."/>
            <person name="Takaki Y."/>
            <person name="Nishi S."/>
            <person name="Hori S."/>
            <person name="Arai W."/>
            <person name="Tsubouchi T."/>
            <person name="Morono Y."/>
            <person name="Uchiyama I."/>
            <person name="Ito T."/>
            <person name="Fujiyama A."/>
            <person name="Inagaki F."/>
            <person name="Takami H."/>
        </authorList>
    </citation>
    <scope>NUCLEOTIDE SEQUENCE</scope>
    <source>
        <strain evidence="5">Expedition CK06-06</strain>
    </source>
</reference>
<comment type="similarity">
    <text evidence="1">Belongs to the methylamine corrinoid protein family.</text>
</comment>
<protein>
    <recommendedName>
        <fullName evidence="4">B12-binding domain-containing protein</fullName>
    </recommendedName>
</protein>